<name>A0A839HHE4_9BURK</name>
<gene>
    <name evidence="2" type="ORF">H4F90_04110</name>
</gene>
<comment type="caution">
    <text evidence="2">The sequence shown here is derived from an EMBL/GenBank/DDBJ whole genome shotgun (WGS) entry which is preliminary data.</text>
</comment>
<feature type="region of interest" description="Disordered" evidence="1">
    <location>
        <begin position="226"/>
        <end position="260"/>
    </location>
</feature>
<dbReference type="RefSeq" id="WP_182661721.1">
    <property type="nucleotide sequence ID" value="NZ_JACIVI010000001.1"/>
</dbReference>
<dbReference type="Gene3D" id="1.25.40.10">
    <property type="entry name" value="Tetratricopeptide repeat domain"/>
    <property type="match status" value="1"/>
</dbReference>
<accession>A0A839HHE4</accession>
<dbReference type="InterPro" id="IPR011990">
    <property type="entry name" value="TPR-like_helical_dom_sf"/>
</dbReference>
<feature type="region of interest" description="Disordered" evidence="1">
    <location>
        <begin position="96"/>
        <end position="115"/>
    </location>
</feature>
<reference evidence="2 3" key="1">
    <citation type="submission" date="2020-08" db="EMBL/GenBank/DDBJ databases">
        <title>Aquariorum lacteus gen. nov., sp. nov., a new member of the family Comamonadaceae, isolated from freshwater aquarium.</title>
        <authorList>
            <person name="Chun S.-J."/>
        </authorList>
    </citation>
    <scope>NUCLEOTIDE SEQUENCE [LARGE SCALE GENOMIC DNA]</scope>
    <source>
        <strain evidence="2 3">SJAQ100</strain>
    </source>
</reference>
<dbReference type="Proteomes" id="UP000586093">
    <property type="component" value="Unassembled WGS sequence"/>
</dbReference>
<protein>
    <recommendedName>
        <fullName evidence="4">MxaK protein</fullName>
    </recommendedName>
</protein>
<dbReference type="EMBL" id="JACIVI010000001">
    <property type="protein sequence ID" value="MBB1161163.1"/>
    <property type="molecule type" value="Genomic_DNA"/>
</dbReference>
<dbReference type="SUPFAM" id="SSF48452">
    <property type="entry name" value="TPR-like"/>
    <property type="match status" value="1"/>
</dbReference>
<evidence type="ECO:0000256" key="1">
    <source>
        <dbReference type="SAM" id="MobiDB-lite"/>
    </source>
</evidence>
<dbReference type="AlphaFoldDB" id="A0A839HHE4"/>
<evidence type="ECO:0000313" key="2">
    <source>
        <dbReference type="EMBL" id="MBB1161163.1"/>
    </source>
</evidence>
<evidence type="ECO:0000313" key="3">
    <source>
        <dbReference type="Proteomes" id="UP000586093"/>
    </source>
</evidence>
<feature type="compositionally biased region" description="Low complexity" evidence="1">
    <location>
        <begin position="99"/>
        <end position="115"/>
    </location>
</feature>
<keyword evidence="3" id="KW-1185">Reference proteome</keyword>
<organism evidence="2 3">
    <name type="scientific">Aquariibacter albus</name>
    <dbReference type="NCBI Taxonomy" id="2759899"/>
    <lineage>
        <taxon>Bacteria</taxon>
        <taxon>Pseudomonadati</taxon>
        <taxon>Pseudomonadota</taxon>
        <taxon>Betaproteobacteria</taxon>
        <taxon>Burkholderiales</taxon>
        <taxon>Sphaerotilaceae</taxon>
        <taxon>Aquariibacter</taxon>
    </lineage>
</organism>
<proteinExistence type="predicted"/>
<evidence type="ECO:0008006" key="4">
    <source>
        <dbReference type="Google" id="ProtNLM"/>
    </source>
</evidence>
<sequence length="260" mass="27680">MALTPSTASPAPAGADRRQRQQAAAASALARARRRLRWALAATLLLAVLAGREGLALREAAQWDARMAALREDPEAAREVLRRALARVGPGSVAGALEGASGSPPAGRASAPAVSAASAASGRPDWLDAGHPPEWRFAEAQVLAAAGEHEAALARYRSLIDHPRLGLAARYNSSNVLMQQAFRLRESPSPGQAVPVIELAKEGYRQVLRLDPTHWPARYNYERAQRLLPDPEHEDSEAAGPPENAERAATTMRGVSQGLP</sequence>